<dbReference type="AlphaFoldDB" id="A0A1J5UD73"/>
<evidence type="ECO:0000313" key="1">
    <source>
        <dbReference type="EMBL" id="OIR22254.1"/>
    </source>
</evidence>
<dbReference type="GO" id="GO:0015035">
    <property type="term" value="F:protein-disulfide reductase activity"/>
    <property type="evidence" value="ECO:0007669"/>
    <property type="project" value="InterPro"/>
</dbReference>
<comment type="caution">
    <text evidence="1">The sequence shown here is derived from an EMBL/GenBank/DDBJ whole genome shotgun (WGS) entry which is preliminary data.</text>
</comment>
<dbReference type="EMBL" id="MIYZ01000020">
    <property type="protein sequence ID" value="OIR22254.1"/>
    <property type="molecule type" value="Genomic_DNA"/>
</dbReference>
<evidence type="ECO:0000313" key="2">
    <source>
        <dbReference type="Proteomes" id="UP000183615"/>
    </source>
</evidence>
<sequence>MKYTWVLYDATCPFCISGINIFKSSLDKYNCKVQPLQNKHILKILNVDNDDFPEMKVIGDDRKLYGGARAIVYLSKKIWWAKPLWALSHLPLTLNILDYIYKLIADTWHCHGTCEI</sequence>
<name>A0A1J5UD73_9ARCH</name>
<protein>
    <recommendedName>
        <fullName evidence="3">Thiol-disulfide oxidoreductase</fullName>
    </recommendedName>
</protein>
<proteinExistence type="predicted"/>
<organism evidence="1 2">
    <name type="scientific">Marine Group III euryarchaeote CG-Epi2</name>
    <dbReference type="NCBI Taxonomy" id="1888996"/>
    <lineage>
        <taxon>Archaea</taxon>
        <taxon>Methanobacteriati</taxon>
        <taxon>Thermoplasmatota</taxon>
        <taxon>Thermoplasmata</taxon>
        <taxon>Candidatus Thermoprofundales</taxon>
    </lineage>
</organism>
<dbReference type="InterPro" id="IPR007263">
    <property type="entry name" value="DCC1-like"/>
</dbReference>
<evidence type="ECO:0008006" key="3">
    <source>
        <dbReference type="Google" id="ProtNLM"/>
    </source>
</evidence>
<dbReference type="Proteomes" id="UP000183615">
    <property type="component" value="Unassembled WGS sequence"/>
</dbReference>
<gene>
    <name evidence="1" type="ORF">BET99_04940</name>
</gene>
<reference evidence="1 2" key="1">
    <citation type="submission" date="2016-08" db="EMBL/GenBank/DDBJ databases">
        <title>New Insights into Marine Group III Euryarchaeota, from dark to light.</title>
        <authorList>
            <person name="Haro-Moreno J.M."/>
            <person name="Rodriguez-Valera F."/>
            <person name="Lopez-Garcia P."/>
            <person name="Moreira D."/>
            <person name="Martin-Cuadrado A.B."/>
        </authorList>
    </citation>
    <scope>NUCLEOTIDE SEQUENCE [LARGE SCALE GENOMIC DNA]</scope>
    <source>
        <strain evidence="1">CG-Epi2</strain>
    </source>
</reference>
<dbReference type="Pfam" id="PF04134">
    <property type="entry name" value="DCC1-like"/>
    <property type="match status" value="1"/>
</dbReference>
<accession>A0A1J5UD73</accession>